<name>A0A1Y4T4D0_9FIRM</name>
<organism evidence="2 3">
    <name type="scientific">Massilimicrobiota timonensis</name>
    <dbReference type="NCBI Taxonomy" id="1776392"/>
    <lineage>
        <taxon>Bacteria</taxon>
        <taxon>Bacillati</taxon>
        <taxon>Bacillota</taxon>
        <taxon>Erysipelotrichia</taxon>
        <taxon>Erysipelotrichales</taxon>
        <taxon>Erysipelotrichaceae</taxon>
        <taxon>Massilimicrobiota</taxon>
    </lineage>
</organism>
<gene>
    <name evidence="2" type="ORF">B5E75_02160</name>
</gene>
<dbReference type="OrthoDB" id="10000832at2"/>
<reference evidence="2 3" key="1">
    <citation type="journal article" date="2018" name="BMC Genomics">
        <title>Whole genome sequencing and function prediction of 133 gut anaerobes isolated from chicken caecum in pure cultures.</title>
        <authorList>
            <person name="Medvecky M."/>
            <person name="Cejkova D."/>
            <person name="Polansky O."/>
            <person name="Karasova D."/>
            <person name="Kubasova T."/>
            <person name="Cizek A."/>
            <person name="Rychlik I."/>
        </authorList>
    </citation>
    <scope>NUCLEOTIDE SEQUENCE [LARGE SCALE GENOMIC DNA]</scope>
    <source>
        <strain evidence="2 3">An13</strain>
    </source>
</reference>
<dbReference type="RefSeq" id="WP_087243869.1">
    <property type="nucleotide sequence ID" value="NZ_NFLJ01000004.1"/>
</dbReference>
<dbReference type="AlphaFoldDB" id="A0A1Y4T4D0"/>
<evidence type="ECO:0000313" key="3">
    <source>
        <dbReference type="Proteomes" id="UP000195305"/>
    </source>
</evidence>
<proteinExistence type="predicted"/>
<dbReference type="EMBL" id="NFLJ01000004">
    <property type="protein sequence ID" value="OUQ36101.1"/>
    <property type="molecule type" value="Genomic_DNA"/>
</dbReference>
<protein>
    <submittedName>
        <fullName evidence="2">Uncharacterized protein</fullName>
    </submittedName>
</protein>
<keyword evidence="1" id="KW-0472">Membrane</keyword>
<keyword evidence="1" id="KW-0812">Transmembrane</keyword>
<evidence type="ECO:0000313" key="2">
    <source>
        <dbReference type="EMBL" id="OUQ36101.1"/>
    </source>
</evidence>
<keyword evidence="1" id="KW-1133">Transmembrane helix</keyword>
<dbReference type="Proteomes" id="UP000195305">
    <property type="component" value="Unassembled WGS sequence"/>
</dbReference>
<feature type="transmembrane region" description="Helical" evidence="1">
    <location>
        <begin position="21"/>
        <end position="54"/>
    </location>
</feature>
<keyword evidence="3" id="KW-1185">Reference proteome</keyword>
<comment type="caution">
    <text evidence="2">The sequence shown here is derived from an EMBL/GenBank/DDBJ whole genome shotgun (WGS) entry which is preliminary data.</text>
</comment>
<evidence type="ECO:0000256" key="1">
    <source>
        <dbReference type="SAM" id="Phobius"/>
    </source>
</evidence>
<accession>A0A1Y4T4D0</accession>
<sequence length="76" mass="9333">MHKWFWYSLNPEEKFQRYKHSLWLLILAIIVLFIKFDLIIALGYSLVLIIFSYLGYKHFQREAMAYKERKSCQKTL</sequence>